<comment type="caution">
    <text evidence="1">The sequence shown here is derived from an EMBL/GenBank/DDBJ whole genome shotgun (WGS) entry which is preliminary data.</text>
</comment>
<evidence type="ECO:0000313" key="1">
    <source>
        <dbReference type="EMBL" id="KAJ8682832.1"/>
    </source>
</evidence>
<accession>A0ACC2PH97</accession>
<reference evidence="1" key="1">
    <citation type="submission" date="2023-04" db="EMBL/GenBank/DDBJ databases">
        <title>A chromosome-level genome assembly of the parasitoid wasp Eretmocerus hayati.</title>
        <authorList>
            <person name="Zhong Y."/>
            <person name="Liu S."/>
            <person name="Liu Y."/>
        </authorList>
    </citation>
    <scope>NUCLEOTIDE SEQUENCE</scope>
    <source>
        <strain evidence="1">ZJU_SS_LIU_2023</strain>
    </source>
</reference>
<gene>
    <name evidence="1" type="ORF">QAD02_018624</name>
</gene>
<sequence length="480" mass="52959">MDGKSSMNVPHPLPPTSRMAAAKSLLAKSLSQAKEPSPVKRVYKGKTPAAKKAKVKVVPQASTTLKTDLLARFTSQKKHLKPAVKVAPKTKVVAASLTKATSSSRVLQPPAKVLAPINPQDSDSDEDLELSPSQLASLRRKLASGHLKLREYLQLGTDQNSTVEKSQTESEGLIDCNDIQDDPQGDLQEDLQNDQHNSDNEMDFCDTQLISDPDITEKVDLTHEEKPSSSPNPASNNAKESVEQNIVVIDGSFNLDGVRVNLQELQNVLHLENCCPPCRQTTILIVEKLNIVIQELTAISKELRAVRNAQSGQTVSVPIVGRFRPDMYPLMPKFTLKTEAELISFNELLKPKKEDSETATAAGDQFMALISSLGGLTPAKEVRNILGKIIDNRLAADCTWIADKFKPNGEPRLKVGEFWLFKIISAVVISNWEGVKDKQGNKITVDSESVDEVMQNWFRRSTTRIKRLEEKASVKKQATQ</sequence>
<keyword evidence="2" id="KW-1185">Reference proteome</keyword>
<organism evidence="1 2">
    <name type="scientific">Eretmocerus hayati</name>
    <dbReference type="NCBI Taxonomy" id="131215"/>
    <lineage>
        <taxon>Eukaryota</taxon>
        <taxon>Metazoa</taxon>
        <taxon>Ecdysozoa</taxon>
        <taxon>Arthropoda</taxon>
        <taxon>Hexapoda</taxon>
        <taxon>Insecta</taxon>
        <taxon>Pterygota</taxon>
        <taxon>Neoptera</taxon>
        <taxon>Endopterygota</taxon>
        <taxon>Hymenoptera</taxon>
        <taxon>Apocrita</taxon>
        <taxon>Proctotrupomorpha</taxon>
        <taxon>Chalcidoidea</taxon>
        <taxon>Aphelinidae</taxon>
        <taxon>Aphelininae</taxon>
        <taxon>Eretmocerus</taxon>
    </lineage>
</organism>
<dbReference type="EMBL" id="CM056741">
    <property type="protein sequence ID" value="KAJ8682832.1"/>
    <property type="molecule type" value="Genomic_DNA"/>
</dbReference>
<protein>
    <submittedName>
        <fullName evidence="1">Uncharacterized protein</fullName>
    </submittedName>
</protein>
<proteinExistence type="predicted"/>
<evidence type="ECO:0000313" key="2">
    <source>
        <dbReference type="Proteomes" id="UP001239111"/>
    </source>
</evidence>
<dbReference type="Proteomes" id="UP001239111">
    <property type="component" value="Chromosome 1"/>
</dbReference>
<name>A0ACC2PH97_9HYME</name>